<comment type="caution">
    <text evidence="9">The sequence shown here is derived from an EMBL/GenBank/DDBJ whole genome shotgun (WGS) entry which is preliminary data.</text>
</comment>
<evidence type="ECO:0000256" key="7">
    <source>
        <dbReference type="SAM" id="MobiDB-lite"/>
    </source>
</evidence>
<keyword evidence="10" id="KW-1185">Reference proteome</keyword>
<evidence type="ECO:0000313" key="10">
    <source>
        <dbReference type="Proteomes" id="UP000706039"/>
    </source>
</evidence>
<evidence type="ECO:0000256" key="3">
    <source>
        <dbReference type="ARBA" id="ARBA00022679"/>
    </source>
</evidence>
<accession>A0ABS7PXN6</accession>
<comment type="catalytic activity">
    <reaction evidence="1">
        <text>a 4-O-methyl-thymidine in DNA + L-cysteinyl-[protein] = a thymidine in DNA + S-methyl-L-cysteinyl-[protein]</text>
        <dbReference type="Rhea" id="RHEA:53428"/>
        <dbReference type="Rhea" id="RHEA-COMP:10131"/>
        <dbReference type="Rhea" id="RHEA-COMP:10132"/>
        <dbReference type="Rhea" id="RHEA-COMP:13555"/>
        <dbReference type="Rhea" id="RHEA-COMP:13556"/>
        <dbReference type="ChEBI" id="CHEBI:29950"/>
        <dbReference type="ChEBI" id="CHEBI:82612"/>
        <dbReference type="ChEBI" id="CHEBI:137386"/>
        <dbReference type="ChEBI" id="CHEBI:137387"/>
        <dbReference type="EC" id="2.1.1.63"/>
    </reaction>
</comment>
<evidence type="ECO:0000256" key="1">
    <source>
        <dbReference type="ARBA" id="ARBA00001286"/>
    </source>
</evidence>
<dbReference type="CDD" id="cd06445">
    <property type="entry name" value="ATase"/>
    <property type="match status" value="1"/>
</dbReference>
<keyword evidence="4" id="KW-0227">DNA damage</keyword>
<comment type="catalytic activity">
    <reaction evidence="6">
        <text>a 6-O-methyl-2'-deoxyguanosine in DNA + L-cysteinyl-[protein] = S-methyl-L-cysteinyl-[protein] + a 2'-deoxyguanosine in DNA</text>
        <dbReference type="Rhea" id="RHEA:24000"/>
        <dbReference type="Rhea" id="RHEA-COMP:10131"/>
        <dbReference type="Rhea" id="RHEA-COMP:10132"/>
        <dbReference type="Rhea" id="RHEA-COMP:11367"/>
        <dbReference type="Rhea" id="RHEA-COMP:11368"/>
        <dbReference type="ChEBI" id="CHEBI:29950"/>
        <dbReference type="ChEBI" id="CHEBI:82612"/>
        <dbReference type="ChEBI" id="CHEBI:85445"/>
        <dbReference type="ChEBI" id="CHEBI:85448"/>
        <dbReference type="EC" id="2.1.1.63"/>
    </reaction>
</comment>
<dbReference type="InterPro" id="IPR036217">
    <property type="entry name" value="MethylDNA_cys_MeTrfase_DNAb"/>
</dbReference>
<gene>
    <name evidence="9" type="ORF">K7G82_20665</name>
</gene>
<dbReference type="SUPFAM" id="SSF46767">
    <property type="entry name" value="Methylated DNA-protein cysteine methyltransferase, C-terminal domain"/>
    <property type="match status" value="1"/>
</dbReference>
<dbReference type="Pfam" id="PF01035">
    <property type="entry name" value="DNA_binding_1"/>
    <property type="match status" value="1"/>
</dbReference>
<name>A0ABS7PXN6_9SPHN</name>
<dbReference type="SUPFAM" id="SSF53155">
    <property type="entry name" value="Methylated DNA-protein cysteine methyltransferase domain"/>
    <property type="match status" value="1"/>
</dbReference>
<dbReference type="NCBIfam" id="TIGR00589">
    <property type="entry name" value="ogt"/>
    <property type="match status" value="1"/>
</dbReference>
<dbReference type="InterPro" id="IPR001497">
    <property type="entry name" value="MethylDNA_cys_MeTrfase_AS"/>
</dbReference>
<dbReference type="Gene3D" id="3.30.160.70">
    <property type="entry name" value="Methylated DNA-protein cysteine methyltransferase domain"/>
    <property type="match status" value="1"/>
</dbReference>
<evidence type="ECO:0000259" key="8">
    <source>
        <dbReference type="Pfam" id="PF01035"/>
    </source>
</evidence>
<keyword evidence="5" id="KW-0234">DNA repair</keyword>
<keyword evidence="3" id="KW-0808">Transferase</keyword>
<dbReference type="Proteomes" id="UP000706039">
    <property type="component" value="Unassembled WGS sequence"/>
</dbReference>
<evidence type="ECO:0000256" key="2">
    <source>
        <dbReference type="ARBA" id="ARBA00022603"/>
    </source>
</evidence>
<evidence type="ECO:0000313" key="9">
    <source>
        <dbReference type="EMBL" id="MBY8824729.1"/>
    </source>
</evidence>
<dbReference type="EMBL" id="JAINVV010000009">
    <property type="protein sequence ID" value="MBY8824729.1"/>
    <property type="molecule type" value="Genomic_DNA"/>
</dbReference>
<keyword evidence="2" id="KW-0489">Methyltransferase</keyword>
<dbReference type="InterPro" id="IPR036631">
    <property type="entry name" value="MGMT_N_sf"/>
</dbReference>
<feature type="domain" description="Methylated-DNA-[protein]-cysteine S-methyltransferase DNA binding" evidence="8">
    <location>
        <begin position="69"/>
        <end position="139"/>
    </location>
</feature>
<reference evidence="9 10" key="1">
    <citation type="submission" date="2021-08" db="EMBL/GenBank/DDBJ databases">
        <authorList>
            <person name="Tuo L."/>
        </authorList>
    </citation>
    <scope>NUCLEOTIDE SEQUENCE [LARGE SCALE GENOMIC DNA]</scope>
    <source>
        <strain evidence="9 10">JCM 31229</strain>
    </source>
</reference>
<dbReference type="PANTHER" id="PTHR10815:SF13">
    <property type="entry name" value="METHYLATED-DNA--PROTEIN-CYSTEINE METHYLTRANSFERASE"/>
    <property type="match status" value="1"/>
</dbReference>
<protein>
    <submittedName>
        <fullName evidence="9">Methylated-DNA--[protein]-cysteine S-methyltransferase</fullName>
    </submittedName>
</protein>
<proteinExistence type="predicted"/>
<dbReference type="InterPro" id="IPR036388">
    <property type="entry name" value="WH-like_DNA-bd_sf"/>
</dbReference>
<dbReference type="PANTHER" id="PTHR10815">
    <property type="entry name" value="METHYLATED-DNA--PROTEIN-CYSTEINE METHYLTRANSFERASE"/>
    <property type="match status" value="1"/>
</dbReference>
<dbReference type="InterPro" id="IPR014048">
    <property type="entry name" value="MethylDNA_cys_MeTrfase_DNA-bd"/>
</dbReference>
<dbReference type="Gene3D" id="1.10.10.10">
    <property type="entry name" value="Winged helix-like DNA-binding domain superfamily/Winged helix DNA-binding domain"/>
    <property type="match status" value="1"/>
</dbReference>
<dbReference type="PROSITE" id="PS00374">
    <property type="entry name" value="MGMT"/>
    <property type="match status" value="1"/>
</dbReference>
<organism evidence="9 10">
    <name type="scientific">Sphingomonas colocasiae</name>
    <dbReference type="NCBI Taxonomy" id="1848973"/>
    <lineage>
        <taxon>Bacteria</taxon>
        <taxon>Pseudomonadati</taxon>
        <taxon>Pseudomonadota</taxon>
        <taxon>Alphaproteobacteria</taxon>
        <taxon>Sphingomonadales</taxon>
        <taxon>Sphingomonadaceae</taxon>
        <taxon>Sphingomonas</taxon>
    </lineage>
</organism>
<evidence type="ECO:0000256" key="6">
    <source>
        <dbReference type="ARBA" id="ARBA00049348"/>
    </source>
</evidence>
<sequence>MIRLVTDGDTLTHTAIEPDSSDRERPGSTPVLRETEAQIRAYFTGSLRDFDLPLAPAASSRGDALRAGIAGIGYGDMLSYGALARLLDSGPRAIGQACARNPFPIIIPCHRVLASGDKLGAYSGGRGPTTKLWLLDHESRHSGKVLPWPA</sequence>
<evidence type="ECO:0000256" key="5">
    <source>
        <dbReference type="ARBA" id="ARBA00023204"/>
    </source>
</evidence>
<feature type="region of interest" description="Disordered" evidence="7">
    <location>
        <begin position="1"/>
        <end position="30"/>
    </location>
</feature>
<evidence type="ECO:0000256" key="4">
    <source>
        <dbReference type="ARBA" id="ARBA00022763"/>
    </source>
</evidence>